<dbReference type="Proteomes" id="UP001525968">
    <property type="component" value="Unassembled WGS sequence"/>
</dbReference>
<feature type="chain" id="PRO_5045052672" evidence="1">
    <location>
        <begin position="20"/>
        <end position="342"/>
    </location>
</feature>
<keyword evidence="1" id="KW-0732">Signal</keyword>
<dbReference type="EMBL" id="JAODYH010000005">
    <property type="protein sequence ID" value="MCT9811411.1"/>
    <property type="molecule type" value="Genomic_DNA"/>
</dbReference>
<keyword evidence="3" id="KW-1185">Reference proteome</keyword>
<evidence type="ECO:0000313" key="2">
    <source>
        <dbReference type="EMBL" id="MCT9811411.1"/>
    </source>
</evidence>
<feature type="signal peptide" evidence="1">
    <location>
        <begin position="1"/>
        <end position="19"/>
    </location>
</feature>
<evidence type="ECO:0000256" key="1">
    <source>
        <dbReference type="SAM" id="SignalP"/>
    </source>
</evidence>
<proteinExistence type="predicted"/>
<accession>A0ABT2PNG8</accession>
<gene>
    <name evidence="2" type="ORF">N0K08_12250</name>
</gene>
<evidence type="ECO:0000313" key="3">
    <source>
        <dbReference type="Proteomes" id="UP001525968"/>
    </source>
</evidence>
<protein>
    <submittedName>
        <fullName evidence="2">Fe-S oxidoreductase</fullName>
    </submittedName>
</protein>
<name>A0ABT2PNG8_9BURK</name>
<organism evidence="2 3">
    <name type="scientific">Acidovorax bellezanensis</name>
    <dbReference type="NCBI Taxonomy" id="2976702"/>
    <lineage>
        <taxon>Bacteria</taxon>
        <taxon>Pseudomonadati</taxon>
        <taxon>Pseudomonadota</taxon>
        <taxon>Betaproteobacteria</taxon>
        <taxon>Burkholderiales</taxon>
        <taxon>Comamonadaceae</taxon>
        <taxon>Acidovorax</taxon>
    </lineage>
</organism>
<reference evidence="2 3" key="1">
    <citation type="submission" date="2022-09" db="EMBL/GenBank/DDBJ databases">
        <title>Draft genome of isolate Be4.</title>
        <authorList>
            <person name="Sanchez-Castro I."/>
            <person name="Martinez-Rodriguez P."/>
            <person name="Descostes M."/>
            <person name="Merroun M."/>
        </authorList>
    </citation>
    <scope>NUCLEOTIDE SEQUENCE [LARGE SCALE GENOMIC DNA]</scope>
    <source>
        <strain evidence="2 3">Be4</strain>
    </source>
</reference>
<comment type="caution">
    <text evidence="2">The sequence shown here is derived from an EMBL/GenBank/DDBJ whole genome shotgun (WGS) entry which is preliminary data.</text>
</comment>
<sequence length="342" mass="34919">MLPAAAAAPVAAAPAVVPALPVTPALSLSAQAQQALRLQVFQTLIAQLVTQVQSGPQAAAPQWPTAGVAPALRAMLAALLEQATASLPRPQQLVSVQAWPKALLNVLLTNPATAAAPLAGTGTGAAAVGAEAAPRPILPPLQNWLVQQGVVQTPQGERSFSLSLQVPQAWAQLQAATALPAAPFTPGAGAGLARLQLPFAASPQQLESGTLALVMQGTGPAGEKLLTSALLRLDFQPLPSAVQSAQTAWTGLLPGGAAVAQAAQAAQQGQAALQAKNDPWLQMAALQASGQQPREDQRLPERRTGLCTQLGCPYRGKASCAQPFCAEMNRVWASVRIGPTGT</sequence>